<name>A0A0F9KWE3_9ZZZZ</name>
<evidence type="ECO:0000313" key="1">
    <source>
        <dbReference type="EMBL" id="KKM19640.1"/>
    </source>
</evidence>
<sequence length="49" mass="5264">MPAVSEKQKTLFCIAKSIKEGKTPASFSKKAAKIAEDNSLETLNDFCGS</sequence>
<comment type="caution">
    <text evidence="1">The sequence shown here is derived from an EMBL/GenBank/DDBJ whole genome shotgun (WGS) entry which is preliminary data.</text>
</comment>
<reference evidence="1" key="1">
    <citation type="journal article" date="2015" name="Nature">
        <title>Complex archaea that bridge the gap between prokaryotes and eukaryotes.</title>
        <authorList>
            <person name="Spang A."/>
            <person name="Saw J.H."/>
            <person name="Jorgensen S.L."/>
            <person name="Zaremba-Niedzwiedzka K."/>
            <person name="Martijn J."/>
            <person name="Lind A.E."/>
            <person name="van Eijk R."/>
            <person name="Schleper C."/>
            <person name="Guy L."/>
            <person name="Ettema T.J."/>
        </authorList>
    </citation>
    <scope>NUCLEOTIDE SEQUENCE</scope>
</reference>
<dbReference type="AlphaFoldDB" id="A0A0F9KWE3"/>
<accession>A0A0F9KWE3</accession>
<organism evidence="1">
    <name type="scientific">marine sediment metagenome</name>
    <dbReference type="NCBI Taxonomy" id="412755"/>
    <lineage>
        <taxon>unclassified sequences</taxon>
        <taxon>metagenomes</taxon>
        <taxon>ecological metagenomes</taxon>
    </lineage>
</organism>
<dbReference type="EMBL" id="LAZR01013941">
    <property type="protein sequence ID" value="KKM19640.1"/>
    <property type="molecule type" value="Genomic_DNA"/>
</dbReference>
<proteinExistence type="predicted"/>
<gene>
    <name evidence="1" type="ORF">LCGC14_1653600</name>
</gene>
<protein>
    <submittedName>
        <fullName evidence="1">Uncharacterized protein</fullName>
    </submittedName>
</protein>